<evidence type="ECO:0000313" key="3">
    <source>
        <dbReference type="Proteomes" id="UP000762676"/>
    </source>
</evidence>
<feature type="region of interest" description="Disordered" evidence="1">
    <location>
        <begin position="1"/>
        <end position="57"/>
    </location>
</feature>
<organism evidence="2 3">
    <name type="scientific">Elysia marginata</name>
    <dbReference type="NCBI Taxonomy" id="1093978"/>
    <lineage>
        <taxon>Eukaryota</taxon>
        <taxon>Metazoa</taxon>
        <taxon>Spiralia</taxon>
        <taxon>Lophotrochozoa</taxon>
        <taxon>Mollusca</taxon>
        <taxon>Gastropoda</taxon>
        <taxon>Heterobranchia</taxon>
        <taxon>Euthyneura</taxon>
        <taxon>Panpulmonata</taxon>
        <taxon>Sacoglossa</taxon>
        <taxon>Placobranchoidea</taxon>
        <taxon>Plakobranchidae</taxon>
        <taxon>Elysia</taxon>
    </lineage>
</organism>
<accession>A0AAV4EHX5</accession>
<gene>
    <name evidence="2" type="ORF">ElyMa_000069600</name>
</gene>
<evidence type="ECO:0000256" key="1">
    <source>
        <dbReference type="SAM" id="MobiDB-lite"/>
    </source>
</evidence>
<feature type="compositionally biased region" description="Acidic residues" evidence="1">
    <location>
        <begin position="17"/>
        <end position="57"/>
    </location>
</feature>
<evidence type="ECO:0000313" key="2">
    <source>
        <dbReference type="EMBL" id="GFR60056.1"/>
    </source>
</evidence>
<dbReference type="EMBL" id="BMAT01000125">
    <property type="protein sequence ID" value="GFR60056.1"/>
    <property type="molecule type" value="Genomic_DNA"/>
</dbReference>
<dbReference type="Proteomes" id="UP000762676">
    <property type="component" value="Unassembled WGS sequence"/>
</dbReference>
<dbReference type="AlphaFoldDB" id="A0AAV4EHX5"/>
<name>A0AAV4EHX5_9GAST</name>
<proteinExistence type="predicted"/>
<keyword evidence="3" id="KW-1185">Reference proteome</keyword>
<sequence length="85" mass="9830">MGLYCVTGNSSPLFDNDNADDGDVDDDDDDDYNDDNDDDDADDDDDDDEDDVYDVDDDDYYEGKTLFVREEDLAHFFQKKVESRF</sequence>
<comment type="caution">
    <text evidence="2">The sequence shown here is derived from an EMBL/GenBank/DDBJ whole genome shotgun (WGS) entry which is preliminary data.</text>
</comment>
<reference evidence="2 3" key="1">
    <citation type="journal article" date="2021" name="Elife">
        <title>Chloroplast acquisition without the gene transfer in kleptoplastic sea slugs, Plakobranchus ocellatus.</title>
        <authorList>
            <person name="Maeda T."/>
            <person name="Takahashi S."/>
            <person name="Yoshida T."/>
            <person name="Shimamura S."/>
            <person name="Takaki Y."/>
            <person name="Nagai Y."/>
            <person name="Toyoda A."/>
            <person name="Suzuki Y."/>
            <person name="Arimoto A."/>
            <person name="Ishii H."/>
            <person name="Satoh N."/>
            <person name="Nishiyama T."/>
            <person name="Hasebe M."/>
            <person name="Maruyama T."/>
            <person name="Minagawa J."/>
            <person name="Obokata J."/>
            <person name="Shigenobu S."/>
        </authorList>
    </citation>
    <scope>NUCLEOTIDE SEQUENCE [LARGE SCALE GENOMIC DNA]</scope>
</reference>
<protein>
    <submittedName>
        <fullName evidence="2">Uncharacterized protein</fullName>
    </submittedName>
</protein>